<sequence length="78" mass="9053">MIVRLLFFILVFAIGWVIYRQFMKVITSKSQSPVKRTDTDKNETMVKCAECGIFVPKSHAVFDHNQTPYCSIEHKQNS</sequence>
<reference evidence="1 2" key="1">
    <citation type="submission" date="2018-06" db="EMBL/GenBank/DDBJ databases">
        <title>Marinomonas sp. YLB-05 draft genome sequence.</title>
        <authorList>
            <person name="Yu L."/>
            <person name="Tang X."/>
        </authorList>
    </citation>
    <scope>NUCLEOTIDE SEQUENCE [LARGE SCALE GENOMIC DNA]</scope>
    <source>
        <strain evidence="1 2">YLB-05</strain>
    </source>
</reference>
<dbReference type="AlphaFoldDB" id="A0A370U839"/>
<keyword evidence="2" id="KW-1185">Reference proteome</keyword>
<evidence type="ECO:0008006" key="3">
    <source>
        <dbReference type="Google" id="ProtNLM"/>
    </source>
</evidence>
<accession>A0A370U839</accession>
<dbReference type="Proteomes" id="UP000254326">
    <property type="component" value="Unassembled WGS sequence"/>
</dbReference>
<proteinExistence type="predicted"/>
<organism evidence="1 2">
    <name type="scientific">Marinomonas piezotolerans</name>
    <dbReference type="NCBI Taxonomy" id="2213058"/>
    <lineage>
        <taxon>Bacteria</taxon>
        <taxon>Pseudomonadati</taxon>
        <taxon>Pseudomonadota</taxon>
        <taxon>Gammaproteobacteria</taxon>
        <taxon>Oceanospirillales</taxon>
        <taxon>Oceanospirillaceae</taxon>
        <taxon>Marinomonas</taxon>
    </lineage>
</organism>
<comment type="caution">
    <text evidence="1">The sequence shown here is derived from an EMBL/GenBank/DDBJ whole genome shotgun (WGS) entry which is preliminary data.</text>
</comment>
<dbReference type="NCBIfam" id="NF041023">
    <property type="entry name" value="PP0621_fam"/>
    <property type="match status" value="1"/>
</dbReference>
<name>A0A370U839_9GAMM</name>
<dbReference type="EMBL" id="QKRA01000005">
    <property type="protein sequence ID" value="RDL43922.1"/>
    <property type="molecule type" value="Genomic_DNA"/>
</dbReference>
<evidence type="ECO:0000313" key="1">
    <source>
        <dbReference type="EMBL" id="RDL43922.1"/>
    </source>
</evidence>
<evidence type="ECO:0000313" key="2">
    <source>
        <dbReference type="Proteomes" id="UP000254326"/>
    </source>
</evidence>
<dbReference type="RefSeq" id="WP_115468407.1">
    <property type="nucleotide sequence ID" value="NZ_QKRA01000005.1"/>
</dbReference>
<dbReference type="InterPro" id="IPR049708">
    <property type="entry name" value="PP0621-like"/>
</dbReference>
<gene>
    <name evidence="1" type="ORF">DN730_12120</name>
</gene>
<protein>
    <recommendedName>
        <fullName evidence="3">Preprotein translocase subunit YajC</fullName>
    </recommendedName>
</protein>